<name>A0ABS2WGP5_9BACL</name>
<reference evidence="1" key="1">
    <citation type="journal article" date="2024" name="Int. J. Syst. Evol. Microbiol.">
        <title>Polycladomyces zharkentensis sp. nov., a novel thermophilic cellulose- and starch-degrading member of the Bacillota from a geothermal aquifer in Kazakhstan.</title>
        <authorList>
            <person name="Mashzhan A."/>
            <person name="Kistaubayeva A."/>
            <person name="Javier-Lopez R."/>
            <person name="Bissenova U."/>
            <person name="Bissenbay A."/>
            <person name="Birkeland N.K."/>
        </authorList>
    </citation>
    <scope>NUCLEOTIDE SEQUENCE</scope>
    <source>
        <strain evidence="1">ZKZ2T</strain>
    </source>
</reference>
<sequence>MKIYLLDHDFRYQSLVTVDEKPVHFMNRIGQPLSRGWTPLHLKVPEKKKELPPSDFPGFLPNAPVFSRRAKELFQNILHALGEFLPVTVNQNPSYFFV</sequence>
<dbReference type="EMBL" id="JAFHAP010000004">
    <property type="protein sequence ID" value="MBN2908697.1"/>
    <property type="molecule type" value="Genomic_DNA"/>
</dbReference>
<protein>
    <submittedName>
        <fullName evidence="1">Uncharacterized protein</fullName>
    </submittedName>
</protein>
<evidence type="ECO:0000313" key="1">
    <source>
        <dbReference type="EMBL" id="MBN2908697.1"/>
    </source>
</evidence>
<dbReference type="Proteomes" id="UP001177120">
    <property type="component" value="Unassembled WGS sequence"/>
</dbReference>
<dbReference type="RefSeq" id="WP_205493026.1">
    <property type="nucleotide sequence ID" value="NZ_JAFHAP010000004.1"/>
</dbReference>
<gene>
    <name evidence="1" type="ORF">JQC72_04075</name>
</gene>
<evidence type="ECO:0000313" key="2">
    <source>
        <dbReference type="Proteomes" id="UP001177120"/>
    </source>
</evidence>
<keyword evidence="2" id="KW-1185">Reference proteome</keyword>
<accession>A0ABS2WGP5</accession>
<organism evidence="1 2">
    <name type="scientific">Polycladomyces zharkentensis</name>
    <dbReference type="NCBI Taxonomy" id="2807616"/>
    <lineage>
        <taxon>Bacteria</taxon>
        <taxon>Bacillati</taxon>
        <taxon>Bacillota</taxon>
        <taxon>Bacilli</taxon>
        <taxon>Bacillales</taxon>
        <taxon>Thermoactinomycetaceae</taxon>
        <taxon>Polycladomyces</taxon>
    </lineage>
</organism>
<proteinExistence type="predicted"/>
<comment type="caution">
    <text evidence="1">The sequence shown here is derived from an EMBL/GenBank/DDBJ whole genome shotgun (WGS) entry which is preliminary data.</text>
</comment>